<dbReference type="OrthoDB" id="5524175at2"/>
<evidence type="ECO:0000313" key="2">
    <source>
        <dbReference type="EMBL" id="EAU69093.1"/>
    </source>
</evidence>
<dbReference type="eggNOG" id="COG4970">
    <property type="taxonomic scope" value="Bacteria"/>
</dbReference>
<proteinExistence type="predicted"/>
<dbReference type="HOGENOM" id="CLU_1123973_0_0_7"/>
<name>Q09BE0_STIAD</name>
<dbReference type="EMBL" id="AAMD01000009">
    <property type="protein sequence ID" value="EAU69093.1"/>
    <property type="molecule type" value="Genomic_DNA"/>
</dbReference>
<evidence type="ECO:0000313" key="3">
    <source>
        <dbReference type="Proteomes" id="UP000001351"/>
    </source>
</evidence>
<evidence type="ECO:0008006" key="5">
    <source>
        <dbReference type="Google" id="ProtNLM"/>
    </source>
</evidence>
<organism evidence="2 4">
    <name type="scientific">Stigmatella aurantiaca (strain DW4/3-1)</name>
    <dbReference type="NCBI Taxonomy" id="378806"/>
    <lineage>
        <taxon>Bacteria</taxon>
        <taxon>Pseudomonadati</taxon>
        <taxon>Myxococcota</taxon>
        <taxon>Myxococcia</taxon>
        <taxon>Myxococcales</taxon>
        <taxon>Cystobacterineae</taxon>
        <taxon>Archangiaceae</taxon>
        <taxon>Stigmatella</taxon>
    </lineage>
</organism>
<reference evidence="1 3" key="2">
    <citation type="journal article" date="2011" name="Mol. Biol. Evol.">
        <title>Comparative genomic analysis of fruiting body formation in Myxococcales.</title>
        <authorList>
            <person name="Huntley S."/>
            <person name="Hamann N."/>
            <person name="Wegener-Feldbrugge S."/>
            <person name="Treuner-Lange A."/>
            <person name="Kube M."/>
            <person name="Reinhardt R."/>
            <person name="Klages S."/>
            <person name="Muller R."/>
            <person name="Ronning C.M."/>
            <person name="Nierman W.C."/>
            <person name="Sogaard-Andersen L."/>
        </authorList>
    </citation>
    <scope>NUCLEOTIDE SEQUENCE [LARGE SCALE GENOMIC DNA]</scope>
    <source>
        <strain evidence="1 3">DW4/3-1</strain>
    </source>
</reference>
<dbReference type="Proteomes" id="UP000032702">
    <property type="component" value="Unassembled WGS sequence"/>
</dbReference>
<dbReference type="AlphaFoldDB" id="Q09BE0"/>
<gene>
    <name evidence="1" type="ordered locus">STAUR_1252</name>
    <name evidence="2" type="ORF">STIAU_8632</name>
</gene>
<keyword evidence="3" id="KW-1185">Reference proteome</keyword>
<accession>Q09BE0</accession>
<dbReference type="KEGG" id="sur:STAUR_1252"/>
<dbReference type="SUPFAM" id="SSF54523">
    <property type="entry name" value="Pili subunits"/>
    <property type="match status" value="1"/>
</dbReference>
<dbReference type="STRING" id="378806.STAUR_1252"/>
<reference evidence="2 4" key="1">
    <citation type="submission" date="2006-04" db="EMBL/GenBank/DDBJ databases">
        <authorList>
            <person name="Nierman W.C."/>
        </authorList>
    </citation>
    <scope>NUCLEOTIDE SEQUENCE [LARGE SCALE GENOMIC DNA]</scope>
    <source>
        <strain evidence="2 4">DW4/3-1</strain>
    </source>
</reference>
<dbReference type="InterPro" id="IPR045584">
    <property type="entry name" value="Pilin-like"/>
</dbReference>
<dbReference type="Proteomes" id="UP000001351">
    <property type="component" value="Chromosome"/>
</dbReference>
<evidence type="ECO:0000313" key="4">
    <source>
        <dbReference type="Proteomes" id="UP000032702"/>
    </source>
</evidence>
<dbReference type="EMBL" id="CP002271">
    <property type="protein sequence ID" value="ADO69056.1"/>
    <property type="molecule type" value="Genomic_DNA"/>
</dbReference>
<sequence>MIEVLTVVAILGVMAALASTAIFYGMGRARVSNTLFDLSALISVGQLRAISHGTPHYLVIYRLNQTRLRASLVERQIPDDGNITWDNLDFTNGLGAALAFNVTDPDTGVVTNTRAIERDTITLASGSGPDEGGINFLDPDADGVIRTLPAPFSAIIPTTAFNPPALNEPTTELLAGCTFCINGGGAEYGVIRFNADGTVTMMTGGPNPTRLPGGLLSFMSNTAEGKDTGYKMLVISTPAGVTRVFSP</sequence>
<evidence type="ECO:0000313" key="1">
    <source>
        <dbReference type="EMBL" id="ADO69056.1"/>
    </source>
</evidence>
<protein>
    <recommendedName>
        <fullName evidence="5">Prepilin-type N-terminal cleavage/methylation domain-containing protein</fullName>
    </recommendedName>
</protein>